<accession>A0A833SSY7</accession>
<name>A0A833SSY7_PHYIN</name>
<protein>
    <submittedName>
        <fullName evidence="1">Uncharacterized protein</fullName>
    </submittedName>
</protein>
<gene>
    <name evidence="1" type="ORF">GN244_ATG15386</name>
</gene>
<evidence type="ECO:0000313" key="2">
    <source>
        <dbReference type="Proteomes" id="UP000602510"/>
    </source>
</evidence>
<dbReference type="Proteomes" id="UP000602510">
    <property type="component" value="Unassembled WGS sequence"/>
</dbReference>
<evidence type="ECO:0000313" key="1">
    <source>
        <dbReference type="EMBL" id="KAF4032740.1"/>
    </source>
</evidence>
<comment type="caution">
    <text evidence="1">The sequence shown here is derived from an EMBL/GenBank/DDBJ whole genome shotgun (WGS) entry which is preliminary data.</text>
</comment>
<reference evidence="1" key="1">
    <citation type="submission" date="2020-04" db="EMBL/GenBank/DDBJ databases">
        <title>Hybrid Assembly of Korean Phytophthora infestans isolates.</title>
        <authorList>
            <person name="Prokchorchik M."/>
            <person name="Lee Y."/>
            <person name="Seo J."/>
            <person name="Cho J.-H."/>
            <person name="Park Y.-E."/>
            <person name="Jang D.-C."/>
            <person name="Im J.-S."/>
            <person name="Choi J.-G."/>
            <person name="Park H.-J."/>
            <person name="Lee G.-B."/>
            <person name="Lee Y.-G."/>
            <person name="Hong S.-Y."/>
            <person name="Cho K."/>
            <person name="Sohn K.H."/>
        </authorList>
    </citation>
    <scope>NUCLEOTIDE SEQUENCE</scope>
    <source>
        <strain evidence="1">KR_1_A1</strain>
    </source>
</reference>
<sequence length="101" mass="11255">MSSRSPRDLVAACMDHIALEGSSGLSVASLFSSVESSDDVFVRRQVWRRLRSSHGVLHFFRGSATSIQKLSKKRKRPGPTDNEDNLVEIKREMLQAAGVLR</sequence>
<keyword evidence="2" id="KW-1185">Reference proteome</keyword>
<dbReference type="EMBL" id="WSZM01000467">
    <property type="protein sequence ID" value="KAF4032740.1"/>
    <property type="molecule type" value="Genomic_DNA"/>
</dbReference>
<organism evidence="1 2">
    <name type="scientific">Phytophthora infestans</name>
    <name type="common">Potato late blight agent</name>
    <name type="synonym">Botrytis infestans</name>
    <dbReference type="NCBI Taxonomy" id="4787"/>
    <lineage>
        <taxon>Eukaryota</taxon>
        <taxon>Sar</taxon>
        <taxon>Stramenopiles</taxon>
        <taxon>Oomycota</taxon>
        <taxon>Peronosporomycetes</taxon>
        <taxon>Peronosporales</taxon>
        <taxon>Peronosporaceae</taxon>
        <taxon>Phytophthora</taxon>
    </lineage>
</organism>
<dbReference type="AlphaFoldDB" id="A0A833SSY7"/>
<proteinExistence type="predicted"/>